<sequence>MLQVNLSPTFSLGFHLLAIVALLFSHVDHISAETEMEGEGNATGECTGSYYCKRGVILPIWEPQDPSFGDKIARATVYFVAMVYMFLGVSIIADRFMSSIEVITSQEKEITIKKPNGETTKTTVRIWNETVSNLTLMALGSSAPEILLSVIEVCGHNFTAGDLGPSTIVGSAAFNMFIIIALCVYVVPDGETRKIKHLRVFFVTAAWSIFAYTWLYIILSVISPGVVEVWEGLLTFFFFPICVVFAWVADRRLLFYKYVYKRYRAGKQRGMIIEHEGDRPSSKTEIEMDGKVVNSHVDNFLDGALVLEVDERDQDDEEARREMARILKELKQKHPEKEIEQLIELANYQVLSQQQKSRAFYRIQATRLMTGAGNILKRHAADQARKAVSMHEVNTEMAENDPVSKIFFEQGTYQCLENCGTVALTIIRRGGDLTNTVFVDFRTEDGTANAGSDYEFTEGTVVFKPGETQKEIRVGIIDDDIFEEDENFLVHLSNVKVSSEASEDGILEANHVSSLACLGSPSTATVTIFDDDHAGIFTFEEPVTHVSESIGIMEVKVLRTSGARGNVIVPYKTIEGTARGGGEDFEDTCGELEFQNDEIVKIITIRIFDREEYEKECSFSLVLEEPKWIRRGMKALLLNELGGFTITGQPVFRKVHAREHPIPSTVITIAEECDDKQPLTSKEEEERRIAEMGRPILGEHTKLEVIIEESYEFKSTVDKLIKKTNLALVVGTNSWREQFIEAITVSADTFASKVAATQDQYADASIGNVTGSNAVNVFLGIGVAWSIAAIYHAANGEQFKVSPGTLAFSVTLFTIFAFINVGVLLYRRRPEIGGELGGPRTAKLLTSCLFVLLWLLYIFFSSLEAYCHIKGF</sequence>
<dbReference type="InterPro" id="IPR002987">
    <property type="entry name" value="NaCa_exhngr1"/>
</dbReference>
<protein>
    <recommendedName>
        <fullName evidence="3">Sodium/calcium exchanger 1</fullName>
    </recommendedName>
    <alternativeName>
        <fullName evidence="22">Na(+)/Ca(2+)-exchange protein 1</fullName>
    </alternativeName>
    <alternativeName>
        <fullName evidence="21">Solute carrier family 8 member 1</fullName>
    </alternativeName>
</protein>
<keyword evidence="19" id="KW-0325">Glycoprotein</keyword>
<evidence type="ECO:0000256" key="13">
    <source>
        <dbReference type="ARBA" id="ARBA00022837"/>
    </source>
</evidence>
<keyword evidence="17" id="KW-0406">Ion transport</keyword>
<dbReference type="GO" id="GO:0007154">
    <property type="term" value="P:cell communication"/>
    <property type="evidence" value="ECO:0007669"/>
    <property type="project" value="InterPro"/>
</dbReference>
<feature type="transmembrane region" description="Helical" evidence="25">
    <location>
        <begin position="774"/>
        <end position="794"/>
    </location>
</feature>
<keyword evidence="13" id="KW-0106">Calcium</keyword>
<feature type="transmembrane region" description="Helical" evidence="25">
    <location>
        <begin position="75"/>
        <end position="93"/>
    </location>
</feature>
<dbReference type="Gene3D" id="1.20.1420.30">
    <property type="entry name" value="NCX, central ion-binding region"/>
    <property type="match status" value="2"/>
</dbReference>
<dbReference type="Proteomes" id="UP000515202">
    <property type="component" value="Unplaced"/>
</dbReference>
<dbReference type="FunFam" id="1.20.1420.30:FF:000001">
    <property type="entry name" value="sodium/calcium exchanger 1 isoform X1"/>
    <property type="match status" value="1"/>
</dbReference>
<feature type="transmembrane region" description="Helical" evidence="25">
    <location>
        <begin position="229"/>
        <end position="249"/>
    </location>
</feature>
<evidence type="ECO:0000256" key="10">
    <source>
        <dbReference type="ARBA" id="ARBA00022723"/>
    </source>
</evidence>
<evidence type="ECO:0000256" key="4">
    <source>
        <dbReference type="ARBA" id="ARBA00022448"/>
    </source>
</evidence>
<evidence type="ECO:0000256" key="11">
    <source>
        <dbReference type="ARBA" id="ARBA00022729"/>
    </source>
</evidence>
<dbReference type="GO" id="GO:0046872">
    <property type="term" value="F:metal ion binding"/>
    <property type="evidence" value="ECO:0007669"/>
    <property type="project" value="UniProtKB-KW"/>
</dbReference>
<dbReference type="GO" id="GO:0042383">
    <property type="term" value="C:sarcolemma"/>
    <property type="evidence" value="ECO:0007669"/>
    <property type="project" value="TreeGrafter"/>
</dbReference>
<evidence type="ECO:0000256" key="17">
    <source>
        <dbReference type="ARBA" id="ARBA00023065"/>
    </source>
</evidence>
<keyword evidence="5" id="KW-0050">Antiport</keyword>
<evidence type="ECO:0000256" key="18">
    <source>
        <dbReference type="ARBA" id="ARBA00023136"/>
    </source>
</evidence>
<keyword evidence="12" id="KW-0677">Repeat</keyword>
<feature type="transmembrane region" description="Helical" evidence="25">
    <location>
        <begin position="842"/>
        <end position="860"/>
    </location>
</feature>
<dbReference type="PRINTS" id="PR01260">
    <property type="entry name" value="NACAEXCHNGR1"/>
</dbReference>
<evidence type="ECO:0000256" key="20">
    <source>
        <dbReference type="ARBA" id="ARBA00023201"/>
    </source>
</evidence>
<dbReference type="FunFam" id="2.60.40.2030:FF:000001">
    <property type="entry name" value="sodium/calcium exchanger 1 isoform X1"/>
    <property type="match status" value="1"/>
</dbReference>
<dbReference type="InterPro" id="IPR001623">
    <property type="entry name" value="DnaJ_domain"/>
</dbReference>
<evidence type="ECO:0000256" key="2">
    <source>
        <dbReference type="ARBA" id="ARBA00007489"/>
    </source>
</evidence>
<evidence type="ECO:0000256" key="21">
    <source>
        <dbReference type="ARBA" id="ARBA00030991"/>
    </source>
</evidence>
<dbReference type="Pfam" id="PF01699">
    <property type="entry name" value="Na_Ca_ex"/>
    <property type="match status" value="2"/>
</dbReference>
<dbReference type="PANTHER" id="PTHR11878">
    <property type="entry name" value="SODIUM/CALCIUM EXCHANGER"/>
    <property type="match status" value="1"/>
</dbReference>
<keyword evidence="7" id="KW-0597">Phosphoprotein</keyword>
<feature type="transmembrane region" description="Helical" evidence="25">
    <location>
        <begin position="6"/>
        <end position="24"/>
    </location>
</feature>
<dbReference type="PROSITE" id="PS50076">
    <property type="entry name" value="DNAJ_2"/>
    <property type="match status" value="1"/>
</dbReference>
<evidence type="ECO:0000256" key="9">
    <source>
        <dbReference type="ARBA" id="ARBA00022692"/>
    </source>
</evidence>
<evidence type="ECO:0000313" key="27">
    <source>
        <dbReference type="Proteomes" id="UP000515202"/>
    </source>
</evidence>
<evidence type="ECO:0000256" key="25">
    <source>
        <dbReference type="SAM" id="Phobius"/>
    </source>
</evidence>
<comment type="function">
    <text evidence="24">Mediates the exchange of one Ca(2+) ion against three to four Na(+) ions across the cell membrane, and thereby contributes to the regulation of cytoplasmic Ca(2+) levels and Ca(2+)-dependent cellular processes. Contributes to Ca(2+) transport during excitation-contraction coupling in muscle. In a first phase, voltage-gated channels mediate the rapid increase of cytoplasmic Ca(2+) levels due to release of Ca(2+) stores from the endoplasmic reticulum. SLC8A1 mediates the export of Ca(2+) from the cell during the next phase, so that cytoplasmic Ca(2+) levels rapidly return to baseline. Required for normal embryonic heart development and the onset of heart contractions.</text>
</comment>
<feature type="transmembrane region" description="Helical" evidence="25">
    <location>
        <begin position="200"/>
        <end position="223"/>
    </location>
</feature>
<dbReference type="SUPFAM" id="SSF141072">
    <property type="entry name" value="CalX-like"/>
    <property type="match status" value="2"/>
</dbReference>
<dbReference type="GO" id="GO:0098794">
    <property type="term" value="C:postsynapse"/>
    <property type="evidence" value="ECO:0007669"/>
    <property type="project" value="TreeGrafter"/>
</dbReference>
<dbReference type="AlphaFoldDB" id="A0A6P6CHY8"/>
<dbReference type="InterPro" id="IPR051171">
    <property type="entry name" value="CaCA"/>
</dbReference>
<dbReference type="InterPro" id="IPR003644">
    <property type="entry name" value="Calx_beta"/>
</dbReference>
<evidence type="ECO:0000256" key="3">
    <source>
        <dbReference type="ARBA" id="ARBA00017100"/>
    </source>
</evidence>
<evidence type="ECO:0000256" key="12">
    <source>
        <dbReference type="ARBA" id="ARBA00022737"/>
    </source>
</evidence>
<evidence type="ECO:0000313" key="28">
    <source>
        <dbReference type="RefSeq" id="XP_023387091.1"/>
    </source>
</evidence>
<dbReference type="GeneID" id="120621736"/>
<dbReference type="GeneID" id="105292942"/>
<evidence type="ECO:0000256" key="6">
    <source>
        <dbReference type="ARBA" id="ARBA00022475"/>
    </source>
</evidence>
<dbReference type="CTD" id="6546"/>
<dbReference type="NCBIfam" id="TIGR00845">
    <property type="entry name" value="caca"/>
    <property type="match status" value="1"/>
</dbReference>
<dbReference type="InterPro" id="IPR044880">
    <property type="entry name" value="NCX_ion-bd_dom_sf"/>
</dbReference>
<dbReference type="Gene3D" id="2.60.40.2030">
    <property type="match status" value="2"/>
</dbReference>
<feature type="domain" description="J" evidence="26">
    <location>
        <begin position="302"/>
        <end position="365"/>
    </location>
</feature>
<keyword evidence="11" id="KW-0732">Signal</keyword>
<keyword evidence="8" id="KW-0109">Calcium transport</keyword>
<dbReference type="RefSeq" id="XP_023387091.1">
    <property type="nucleotide sequence ID" value="XM_023531323.1"/>
</dbReference>
<keyword evidence="4" id="KW-0813">Transport</keyword>
<evidence type="ECO:0000256" key="5">
    <source>
        <dbReference type="ARBA" id="ARBA00022449"/>
    </source>
</evidence>
<comment type="catalytic activity">
    <reaction evidence="23">
        <text>Ca(2+)(in) + 3 Na(+)(out) = Ca(2+)(out) + 3 Na(+)(in)</text>
        <dbReference type="Rhea" id="RHEA:69955"/>
        <dbReference type="ChEBI" id="CHEBI:29101"/>
        <dbReference type="ChEBI" id="CHEBI:29108"/>
    </reaction>
</comment>
<dbReference type="SMART" id="SM00237">
    <property type="entry name" value="Calx_beta"/>
    <property type="match status" value="2"/>
</dbReference>
<evidence type="ECO:0000259" key="26">
    <source>
        <dbReference type="PROSITE" id="PS50076"/>
    </source>
</evidence>
<keyword evidence="14" id="KW-0112">Calmodulin-binding</keyword>
<dbReference type="InterPro" id="IPR004837">
    <property type="entry name" value="NaCa_Exmemb"/>
</dbReference>
<dbReference type="GO" id="GO:0098703">
    <property type="term" value="P:calcium ion import across plasma membrane"/>
    <property type="evidence" value="ECO:0007669"/>
    <property type="project" value="TreeGrafter"/>
</dbReference>
<gene>
    <name evidence="28" type="primary">SLC8A1</name>
</gene>
<organism evidence="27 28">
    <name type="scientific">Pteropus vampyrus</name>
    <name type="common">Large flying fox</name>
    <dbReference type="NCBI Taxonomy" id="132908"/>
    <lineage>
        <taxon>Eukaryota</taxon>
        <taxon>Metazoa</taxon>
        <taxon>Chordata</taxon>
        <taxon>Craniata</taxon>
        <taxon>Vertebrata</taxon>
        <taxon>Euteleostomi</taxon>
        <taxon>Mammalia</taxon>
        <taxon>Eutheria</taxon>
        <taxon>Laurasiatheria</taxon>
        <taxon>Chiroptera</taxon>
        <taxon>Yinpterochiroptera</taxon>
        <taxon>Pteropodoidea</taxon>
        <taxon>Pteropodidae</taxon>
        <taxon>Pteropodinae</taxon>
        <taxon>Pteropus</taxon>
    </lineage>
</organism>
<dbReference type="Pfam" id="PF03160">
    <property type="entry name" value="Calx-beta"/>
    <property type="match status" value="1"/>
</dbReference>
<dbReference type="GO" id="GO:0030424">
    <property type="term" value="C:axon"/>
    <property type="evidence" value="ECO:0007669"/>
    <property type="project" value="TreeGrafter"/>
</dbReference>
<keyword evidence="6" id="KW-1003">Cell membrane</keyword>
<dbReference type="Pfam" id="PF16494">
    <property type="entry name" value="Na_Ca_ex_C"/>
    <property type="match status" value="1"/>
</dbReference>
<keyword evidence="15 25" id="KW-1133">Transmembrane helix</keyword>
<comment type="subcellular location">
    <subcellularLocation>
        <location evidence="1">Cell membrane</location>
        <topology evidence="1">Multi-pass membrane protein</topology>
    </subcellularLocation>
</comment>
<proteinExistence type="inferred from homology"/>
<evidence type="ECO:0000256" key="14">
    <source>
        <dbReference type="ARBA" id="ARBA00022860"/>
    </source>
</evidence>
<dbReference type="RefSeq" id="XP_039743264.1">
    <property type="nucleotide sequence ID" value="XM_039887330.1"/>
</dbReference>
<accession>A0A6P6CHY8</accession>
<reference evidence="28" key="1">
    <citation type="submission" date="2025-08" db="UniProtKB">
        <authorList>
            <consortium name="RefSeq"/>
        </authorList>
    </citation>
    <scope>IDENTIFICATION</scope>
    <source>
        <tissue evidence="28">Kidney</tissue>
    </source>
</reference>
<evidence type="ECO:0000256" key="8">
    <source>
        <dbReference type="ARBA" id="ARBA00022568"/>
    </source>
</evidence>
<keyword evidence="27" id="KW-1185">Reference proteome</keyword>
<evidence type="ECO:0000256" key="23">
    <source>
        <dbReference type="ARBA" id="ARBA00033667"/>
    </source>
</evidence>
<dbReference type="GO" id="GO:0005516">
    <property type="term" value="F:calmodulin binding"/>
    <property type="evidence" value="ECO:0007669"/>
    <property type="project" value="UniProtKB-KW"/>
</dbReference>
<keyword evidence="20" id="KW-0739">Sodium transport</keyword>
<dbReference type="InterPro" id="IPR032452">
    <property type="entry name" value="Na_Ca_Ex_C-exten"/>
</dbReference>
<keyword evidence="9 25" id="KW-0812">Transmembrane</keyword>
<feature type="transmembrane region" description="Helical" evidence="25">
    <location>
        <begin position="806"/>
        <end position="826"/>
    </location>
</feature>
<keyword evidence="10" id="KW-0479">Metal-binding</keyword>
<evidence type="ECO:0000256" key="1">
    <source>
        <dbReference type="ARBA" id="ARBA00004651"/>
    </source>
</evidence>
<comment type="similarity">
    <text evidence="2">Belongs to the Ca(2+):cation antiporter (CaCA) (TC 2.A.19) family. SLC8 subfamily.</text>
</comment>
<name>A0A6P6CHY8_PTEVA</name>
<feature type="transmembrane region" description="Helical" evidence="25">
    <location>
        <begin position="168"/>
        <end position="188"/>
    </location>
</feature>
<keyword evidence="16" id="KW-0915">Sodium</keyword>
<keyword evidence="18 25" id="KW-0472">Membrane</keyword>
<evidence type="ECO:0000256" key="24">
    <source>
        <dbReference type="ARBA" id="ARBA00045279"/>
    </source>
</evidence>
<dbReference type="InterPro" id="IPR004836">
    <property type="entry name" value="Na_Ca_Ex"/>
</dbReference>
<evidence type="ECO:0000256" key="19">
    <source>
        <dbReference type="ARBA" id="ARBA00023180"/>
    </source>
</evidence>
<dbReference type="PANTHER" id="PTHR11878:SF6">
    <property type="entry name" value="SODIUM_CALCIUM EXCHANGER 1"/>
    <property type="match status" value="1"/>
</dbReference>
<evidence type="ECO:0000256" key="15">
    <source>
        <dbReference type="ARBA" id="ARBA00022989"/>
    </source>
</evidence>
<evidence type="ECO:0000256" key="7">
    <source>
        <dbReference type="ARBA" id="ARBA00022553"/>
    </source>
</evidence>
<dbReference type="GO" id="GO:0005432">
    <property type="term" value="F:calcium:sodium antiporter activity"/>
    <property type="evidence" value="ECO:0007669"/>
    <property type="project" value="InterPro"/>
</dbReference>
<evidence type="ECO:0000256" key="22">
    <source>
        <dbReference type="ARBA" id="ARBA00032110"/>
    </source>
</evidence>
<dbReference type="InterPro" id="IPR038081">
    <property type="entry name" value="CalX-like_sf"/>
</dbReference>
<evidence type="ECO:0000256" key="16">
    <source>
        <dbReference type="ARBA" id="ARBA00023053"/>
    </source>
</evidence>